<gene>
    <name evidence="2" type="ORF">HPBE_LOCUS2898</name>
</gene>
<organism evidence="2">
    <name type="scientific">Heligmosomoides polygyrus</name>
    <name type="common">Parasitic roundworm</name>
    <dbReference type="NCBI Taxonomy" id="6339"/>
    <lineage>
        <taxon>Eukaryota</taxon>
        <taxon>Metazoa</taxon>
        <taxon>Ecdysozoa</taxon>
        <taxon>Nematoda</taxon>
        <taxon>Chromadorea</taxon>
        <taxon>Rhabditida</taxon>
        <taxon>Rhabditina</taxon>
        <taxon>Rhabditomorpha</taxon>
        <taxon>Strongyloidea</taxon>
        <taxon>Heligmosomidae</taxon>
        <taxon>Heligmosomoides</taxon>
    </lineage>
</organism>
<reference evidence="2" key="1">
    <citation type="submission" date="2018-11" db="EMBL/GenBank/DDBJ databases">
        <authorList>
            <consortium name="Pathogen Informatics"/>
        </authorList>
    </citation>
    <scope>NUCLEOTIDE SEQUENCE [LARGE SCALE GENOMIC DNA]</scope>
</reference>
<feature type="compositionally biased region" description="Basic and acidic residues" evidence="1">
    <location>
        <begin position="33"/>
        <end position="42"/>
    </location>
</feature>
<protein>
    <submittedName>
        <fullName evidence="2">Uncharacterized protein</fullName>
    </submittedName>
</protein>
<proteinExistence type="predicted"/>
<sequence>MDCDSAITSRMLDGPGPKSCRGGISIGNNKEAGAGHDDIAIT</sequence>
<feature type="region of interest" description="Disordered" evidence="1">
    <location>
        <begin position="1"/>
        <end position="42"/>
    </location>
</feature>
<evidence type="ECO:0000256" key="1">
    <source>
        <dbReference type="SAM" id="MobiDB-lite"/>
    </source>
</evidence>
<evidence type="ECO:0000313" key="2">
    <source>
        <dbReference type="EMBL" id="VDO29130.1"/>
    </source>
</evidence>
<name>A0A3P7U2H4_HELPZ</name>
<dbReference type="EMBL" id="UZAH01005386">
    <property type="protein sequence ID" value="VDO29130.1"/>
    <property type="molecule type" value="Genomic_DNA"/>
</dbReference>
<dbReference type="AlphaFoldDB" id="A0A3P7U2H4"/>
<accession>A0A3P7U2H4</accession>